<name>A0A0A9BBW2_ARUDO</name>
<protein>
    <submittedName>
        <fullName evidence="1">Uncharacterized protein</fullName>
    </submittedName>
</protein>
<organism evidence="1">
    <name type="scientific">Arundo donax</name>
    <name type="common">Giant reed</name>
    <name type="synonym">Donax arundinaceus</name>
    <dbReference type="NCBI Taxonomy" id="35708"/>
    <lineage>
        <taxon>Eukaryota</taxon>
        <taxon>Viridiplantae</taxon>
        <taxon>Streptophyta</taxon>
        <taxon>Embryophyta</taxon>
        <taxon>Tracheophyta</taxon>
        <taxon>Spermatophyta</taxon>
        <taxon>Magnoliopsida</taxon>
        <taxon>Liliopsida</taxon>
        <taxon>Poales</taxon>
        <taxon>Poaceae</taxon>
        <taxon>PACMAD clade</taxon>
        <taxon>Arundinoideae</taxon>
        <taxon>Arundineae</taxon>
        <taxon>Arundo</taxon>
    </lineage>
</organism>
<dbReference type="AlphaFoldDB" id="A0A0A9BBW2"/>
<reference evidence="1" key="2">
    <citation type="journal article" date="2015" name="Data Brief">
        <title>Shoot transcriptome of the giant reed, Arundo donax.</title>
        <authorList>
            <person name="Barrero R.A."/>
            <person name="Guerrero F.D."/>
            <person name="Moolhuijzen P."/>
            <person name="Goolsby J.A."/>
            <person name="Tidwell J."/>
            <person name="Bellgard S.E."/>
            <person name="Bellgard M.I."/>
        </authorList>
    </citation>
    <scope>NUCLEOTIDE SEQUENCE</scope>
    <source>
        <tissue evidence="1">Shoot tissue taken approximately 20 cm above the soil surface</tissue>
    </source>
</reference>
<evidence type="ECO:0000313" key="1">
    <source>
        <dbReference type="EMBL" id="JAD58705.1"/>
    </source>
</evidence>
<reference evidence="1" key="1">
    <citation type="submission" date="2014-09" db="EMBL/GenBank/DDBJ databases">
        <authorList>
            <person name="Magalhaes I.L.F."/>
            <person name="Oliveira U."/>
            <person name="Santos F.R."/>
            <person name="Vidigal T.H.D.A."/>
            <person name="Brescovit A.D."/>
            <person name="Santos A.J."/>
        </authorList>
    </citation>
    <scope>NUCLEOTIDE SEQUENCE</scope>
    <source>
        <tissue evidence="1">Shoot tissue taken approximately 20 cm above the soil surface</tissue>
    </source>
</reference>
<accession>A0A0A9BBW2</accession>
<sequence length="19" mass="2159">MNFLPLVCITSTQSIRTFS</sequence>
<dbReference type="EMBL" id="GBRH01239190">
    <property type="protein sequence ID" value="JAD58705.1"/>
    <property type="molecule type" value="Transcribed_RNA"/>
</dbReference>
<proteinExistence type="predicted"/>